<keyword evidence="3" id="KW-1185">Reference proteome</keyword>
<evidence type="ECO:0000313" key="3">
    <source>
        <dbReference type="Proteomes" id="UP000309848"/>
    </source>
</evidence>
<dbReference type="AlphaFoldDB" id="A0A4S1W8J1"/>
<organism evidence="2 3">
    <name type="scientific">Sphingomonas naasensis</name>
    <dbReference type="NCBI Taxonomy" id="1344951"/>
    <lineage>
        <taxon>Bacteria</taxon>
        <taxon>Pseudomonadati</taxon>
        <taxon>Pseudomonadota</taxon>
        <taxon>Alphaproteobacteria</taxon>
        <taxon>Sphingomonadales</taxon>
        <taxon>Sphingomonadaceae</taxon>
        <taxon>Sphingomonas</taxon>
    </lineage>
</organism>
<feature type="region of interest" description="Disordered" evidence="1">
    <location>
        <begin position="308"/>
        <end position="346"/>
    </location>
</feature>
<evidence type="ECO:0000313" key="2">
    <source>
        <dbReference type="EMBL" id="TGX37577.1"/>
    </source>
</evidence>
<protein>
    <submittedName>
        <fullName evidence="2">Uncharacterized protein</fullName>
    </submittedName>
</protein>
<proteinExistence type="predicted"/>
<comment type="caution">
    <text evidence="2">The sequence shown here is derived from an EMBL/GenBank/DDBJ whole genome shotgun (WGS) entry which is preliminary data.</text>
</comment>
<gene>
    <name evidence="2" type="ORF">E5A74_19715</name>
</gene>
<dbReference type="EMBL" id="SRXU01000012">
    <property type="protein sequence ID" value="TGX37577.1"/>
    <property type="molecule type" value="Genomic_DNA"/>
</dbReference>
<feature type="compositionally biased region" description="Low complexity" evidence="1">
    <location>
        <begin position="320"/>
        <end position="346"/>
    </location>
</feature>
<name>A0A4S1W8J1_9SPHN</name>
<accession>A0A4S1W8J1</accession>
<dbReference type="Proteomes" id="UP000309848">
    <property type="component" value="Unassembled WGS sequence"/>
</dbReference>
<dbReference type="RefSeq" id="WP_135987341.1">
    <property type="nucleotide sequence ID" value="NZ_JAASQM010000002.1"/>
</dbReference>
<sequence length="466" mass="49462">MAVSWVATPALAQEAQHVAAPSYQGPKNMEVALSAVRYEDVATNSPSAIVYVLVRNNTTKSAPLTRDTFAGTALSVGASVYSSTSYTFPSGYDVAGAFENRTLAGGTVVTIAFRFQLSGPVPTAPSTLTIHENPPVKLLGKANIFTLSKSVPGYVGAPAPAPKLGTPPQLELGRDGYQSNRVSDSSFHQLGPLRVRADQIQYGRLPAGGANAEYIEVLATAQNTLAVPVLIHGSTISGIVVSEKGDNTRSDTVKFYKDGVVATSFRLNPGEWMYVTASYGFPNEAALRAARRLAISYSPSDQAGGTFAIDVPPLTKKAETTPTTTKAEPVPGATTSTPATTEAASTAGEGDFRKTAYMDVKLDGVASTNAGIEVTLAVRNRIGRRLGMQHDWQTYTLLGSDGAAYRSDGNHYGSSARDALRTTVWLENDEEAKRTYLFARVPPGVTPTQLIIRDGGKEKARIDLPR</sequence>
<evidence type="ECO:0000256" key="1">
    <source>
        <dbReference type="SAM" id="MobiDB-lite"/>
    </source>
</evidence>
<reference evidence="2 3" key="1">
    <citation type="submission" date="2019-04" db="EMBL/GenBank/DDBJ databases">
        <title>Sphingomonas psychrotolerans sp. nov., isolated from soil in the Tianshan Mountains, Xinjiang, China.</title>
        <authorList>
            <person name="Luo Y."/>
            <person name="Sheng H."/>
        </authorList>
    </citation>
    <scope>NUCLEOTIDE SEQUENCE [LARGE SCALE GENOMIC DNA]</scope>
    <source>
        <strain evidence="2 3">KIS18-15</strain>
    </source>
</reference>